<evidence type="ECO:0000313" key="2">
    <source>
        <dbReference type="EMBL" id="PON69359.1"/>
    </source>
</evidence>
<comment type="caution">
    <text evidence="2">The sequence shown here is derived from an EMBL/GenBank/DDBJ whole genome shotgun (WGS) entry which is preliminary data.</text>
</comment>
<feature type="compositionally biased region" description="Polar residues" evidence="1">
    <location>
        <begin position="22"/>
        <end position="40"/>
    </location>
</feature>
<proteinExistence type="predicted"/>
<feature type="compositionally biased region" description="Pro residues" evidence="1">
    <location>
        <begin position="9"/>
        <end position="20"/>
    </location>
</feature>
<sequence>MSLTLFSVPLPPSSPPPPQCPTINTQQSASATAWPGTSTAVPPGPINQWNYPIGDNIVSFT</sequence>
<feature type="region of interest" description="Disordered" evidence="1">
    <location>
        <begin position="1"/>
        <end position="45"/>
    </location>
</feature>
<dbReference type="Proteomes" id="UP000237105">
    <property type="component" value="Unassembled WGS sequence"/>
</dbReference>
<accession>A0A2P5D7T5</accession>
<dbReference type="EMBL" id="JXTB01000056">
    <property type="protein sequence ID" value="PON69359.1"/>
    <property type="molecule type" value="Genomic_DNA"/>
</dbReference>
<reference evidence="3" key="1">
    <citation type="submission" date="2016-06" db="EMBL/GenBank/DDBJ databases">
        <title>Parallel loss of symbiosis genes in relatives of nitrogen-fixing non-legume Parasponia.</title>
        <authorList>
            <person name="Van Velzen R."/>
            <person name="Holmer R."/>
            <person name="Bu F."/>
            <person name="Rutten L."/>
            <person name="Van Zeijl A."/>
            <person name="Liu W."/>
            <person name="Santuari L."/>
            <person name="Cao Q."/>
            <person name="Sharma T."/>
            <person name="Shen D."/>
            <person name="Roswanjaya Y."/>
            <person name="Wardhani T."/>
            <person name="Kalhor M.S."/>
            <person name="Jansen J."/>
            <person name="Van den Hoogen J."/>
            <person name="Gungor B."/>
            <person name="Hartog M."/>
            <person name="Hontelez J."/>
            <person name="Verver J."/>
            <person name="Yang W.-C."/>
            <person name="Schijlen E."/>
            <person name="Repin R."/>
            <person name="Schilthuizen M."/>
            <person name="Schranz E."/>
            <person name="Heidstra R."/>
            <person name="Miyata K."/>
            <person name="Fedorova E."/>
            <person name="Kohlen W."/>
            <person name="Bisseling T."/>
            <person name="Smit S."/>
            <person name="Geurts R."/>
        </authorList>
    </citation>
    <scope>NUCLEOTIDE SEQUENCE [LARGE SCALE GENOMIC DNA]</scope>
    <source>
        <strain evidence="3">cv. WU1-14</strain>
    </source>
</reference>
<dbReference type="AlphaFoldDB" id="A0A2P5D7T5"/>
<gene>
    <name evidence="2" type="ORF">PanWU01x14_088000</name>
</gene>
<organism evidence="2 3">
    <name type="scientific">Parasponia andersonii</name>
    <name type="common">Sponia andersonii</name>
    <dbReference type="NCBI Taxonomy" id="3476"/>
    <lineage>
        <taxon>Eukaryota</taxon>
        <taxon>Viridiplantae</taxon>
        <taxon>Streptophyta</taxon>
        <taxon>Embryophyta</taxon>
        <taxon>Tracheophyta</taxon>
        <taxon>Spermatophyta</taxon>
        <taxon>Magnoliopsida</taxon>
        <taxon>eudicotyledons</taxon>
        <taxon>Gunneridae</taxon>
        <taxon>Pentapetalae</taxon>
        <taxon>rosids</taxon>
        <taxon>fabids</taxon>
        <taxon>Rosales</taxon>
        <taxon>Cannabaceae</taxon>
        <taxon>Parasponia</taxon>
    </lineage>
</organism>
<keyword evidence="3" id="KW-1185">Reference proteome</keyword>
<evidence type="ECO:0000256" key="1">
    <source>
        <dbReference type="SAM" id="MobiDB-lite"/>
    </source>
</evidence>
<protein>
    <submittedName>
        <fullName evidence="2">Uncharacterized protein</fullName>
    </submittedName>
</protein>
<evidence type="ECO:0000313" key="3">
    <source>
        <dbReference type="Proteomes" id="UP000237105"/>
    </source>
</evidence>
<name>A0A2P5D7T5_PARAD</name>